<dbReference type="AlphaFoldDB" id="A0A9X1SGE7"/>
<keyword evidence="1" id="KW-1133">Transmembrane helix</keyword>
<comment type="caution">
    <text evidence="2">The sequence shown here is derived from an EMBL/GenBank/DDBJ whole genome shotgun (WGS) entry which is preliminary data.</text>
</comment>
<accession>A0A9X1SGE7</accession>
<keyword evidence="3" id="KW-1185">Reference proteome</keyword>
<dbReference type="Proteomes" id="UP001139103">
    <property type="component" value="Unassembled WGS sequence"/>
</dbReference>
<evidence type="ECO:0000256" key="1">
    <source>
        <dbReference type="SAM" id="Phobius"/>
    </source>
</evidence>
<dbReference type="EMBL" id="JAJKFT010000010">
    <property type="protein sequence ID" value="MCC9629293.1"/>
    <property type="molecule type" value="Genomic_DNA"/>
</dbReference>
<gene>
    <name evidence="2" type="ORF">LOC68_12890</name>
</gene>
<evidence type="ECO:0000313" key="2">
    <source>
        <dbReference type="EMBL" id="MCC9629293.1"/>
    </source>
</evidence>
<dbReference type="InterPro" id="IPR032675">
    <property type="entry name" value="LRR_dom_sf"/>
</dbReference>
<dbReference type="RefSeq" id="WP_230219153.1">
    <property type="nucleotide sequence ID" value="NZ_JAJKFT010000010.1"/>
</dbReference>
<proteinExistence type="predicted"/>
<sequence length="380" mass="43849">MTTLRKWMSFALTPLWRWKWLLLLLLGVTIGYALFSRGHEYHYQPWPNPGASWVVPPPPPHTEWGHGWPWKYEEREIPKPQIPQRWAIWSDVARFYWVRLVANLAIAVGLSLAFTYLIAWRLSGSNRWRFGLRDLLAATMMLGVVFGVARHYESAYQADQVYITEIAEQGWRIETQFVPIEHLRPLHDLGLLSDGAAHAVYVRHSRQYPSFERAETARMALIRDANQGRRLYHSQLALSTGDIRVDDETIAALAKWAPNCQHLHLGYDGILSDRGVETLVAAWPNLQTLKIGSSFLTAKSLNALSQLSQLRRLDLHNASDAITADDLMQLQSAPQLKMFAYSDRVAEQPTPQQQESWDRRGIVLRSGRFFFISEEDWMYR</sequence>
<dbReference type="SUPFAM" id="SSF52047">
    <property type="entry name" value="RNI-like"/>
    <property type="match status" value="1"/>
</dbReference>
<reference evidence="2" key="1">
    <citation type="submission" date="2021-11" db="EMBL/GenBank/DDBJ databases">
        <title>Genome sequence.</title>
        <authorList>
            <person name="Sun Q."/>
        </authorList>
    </citation>
    <scope>NUCLEOTIDE SEQUENCE</scope>
    <source>
        <strain evidence="2">JC732</strain>
    </source>
</reference>
<evidence type="ECO:0000313" key="3">
    <source>
        <dbReference type="Proteomes" id="UP001139103"/>
    </source>
</evidence>
<evidence type="ECO:0008006" key="4">
    <source>
        <dbReference type="Google" id="ProtNLM"/>
    </source>
</evidence>
<keyword evidence="1" id="KW-0812">Transmembrane</keyword>
<keyword evidence="1" id="KW-0472">Membrane</keyword>
<dbReference type="Gene3D" id="3.80.10.10">
    <property type="entry name" value="Ribonuclease Inhibitor"/>
    <property type="match status" value="1"/>
</dbReference>
<feature type="transmembrane region" description="Helical" evidence="1">
    <location>
        <begin position="130"/>
        <end position="149"/>
    </location>
</feature>
<feature type="transmembrane region" description="Helical" evidence="1">
    <location>
        <begin position="96"/>
        <end position="118"/>
    </location>
</feature>
<protein>
    <recommendedName>
        <fullName evidence="4">Leucine-rich repeat domain-containing protein</fullName>
    </recommendedName>
</protein>
<name>A0A9X1SGE7_9BACT</name>
<organism evidence="2 3">
    <name type="scientific">Blastopirellula sediminis</name>
    <dbReference type="NCBI Taxonomy" id="2894196"/>
    <lineage>
        <taxon>Bacteria</taxon>
        <taxon>Pseudomonadati</taxon>
        <taxon>Planctomycetota</taxon>
        <taxon>Planctomycetia</taxon>
        <taxon>Pirellulales</taxon>
        <taxon>Pirellulaceae</taxon>
        <taxon>Blastopirellula</taxon>
    </lineage>
</organism>